<sequence>MTDLQLPPLLNAIKVSKPFETSVDRVRERKSGAGDLFWANSQCQADFAVVLEPDVSRQSAVEMIPLVLVALADCLAALLPPQVAIQFRDNQHVIVNGGVAGGLNVAMAKQRQGSDIPDWLVLSIKLDLRRSDDAVDPGLAPDVTTLDEEGWEAPDLQELIETFARHFLSWMAAWDDEGFKPVARAWKLKAESEIEPDLNAISENVIMFESGTGK</sequence>
<dbReference type="Pfam" id="PF16917">
    <property type="entry name" value="BPL_LplA_LipB_2"/>
    <property type="match status" value="1"/>
</dbReference>
<dbReference type="EMBL" id="UOEC01000060">
    <property type="protein sequence ID" value="VAV89441.1"/>
    <property type="molecule type" value="Genomic_DNA"/>
</dbReference>
<accession>A0A3B0RBM1</accession>
<organism evidence="2">
    <name type="scientific">hydrothermal vent metagenome</name>
    <dbReference type="NCBI Taxonomy" id="652676"/>
    <lineage>
        <taxon>unclassified sequences</taxon>
        <taxon>metagenomes</taxon>
        <taxon>ecological metagenomes</taxon>
    </lineage>
</organism>
<protein>
    <recommendedName>
        <fullName evidence="1">BPL/LPL catalytic domain-containing protein</fullName>
    </recommendedName>
</protein>
<evidence type="ECO:0000313" key="2">
    <source>
        <dbReference type="EMBL" id="VAV89441.1"/>
    </source>
</evidence>
<dbReference type="InterPro" id="IPR045864">
    <property type="entry name" value="aa-tRNA-synth_II/BPL/LPL"/>
</dbReference>
<feature type="domain" description="BPL/LPL catalytic" evidence="1">
    <location>
        <begin position="6"/>
        <end position="187"/>
    </location>
</feature>
<proteinExistence type="predicted"/>
<reference evidence="2" key="1">
    <citation type="submission" date="2018-06" db="EMBL/GenBank/DDBJ databases">
        <authorList>
            <person name="Zhirakovskaya E."/>
        </authorList>
    </citation>
    <scope>NUCLEOTIDE SEQUENCE</scope>
</reference>
<name>A0A3B0RBM1_9ZZZZ</name>
<dbReference type="AlphaFoldDB" id="A0A3B0RBM1"/>
<evidence type="ECO:0000259" key="1">
    <source>
        <dbReference type="Pfam" id="PF16917"/>
    </source>
</evidence>
<gene>
    <name evidence="2" type="ORF">MNBD_ALPHA08-2535</name>
</gene>
<dbReference type="InterPro" id="IPR004143">
    <property type="entry name" value="BPL_LPL_catalytic"/>
</dbReference>
<dbReference type="Gene3D" id="3.30.930.10">
    <property type="entry name" value="Bira Bifunctional Protein, Domain 2"/>
    <property type="match status" value="1"/>
</dbReference>